<evidence type="ECO:0000313" key="2">
    <source>
        <dbReference type="Proteomes" id="UP000509327"/>
    </source>
</evidence>
<dbReference type="RefSeq" id="WP_174812131.1">
    <property type="nucleotide sequence ID" value="NZ_CP054614.1"/>
</dbReference>
<dbReference type="EMBL" id="CP054614">
    <property type="protein sequence ID" value="QKS56194.1"/>
    <property type="molecule type" value="Genomic_DNA"/>
</dbReference>
<gene>
    <name evidence="1" type="ORF">HUB98_07445</name>
</gene>
<sequence length="45" mass="4701">MTYTLISSIVSRIPPLGLEAYLENRICSTCHAAAIPVYSGCGGTA</sequence>
<accession>A0ABX6Q1X7</accession>
<reference evidence="1 2" key="1">
    <citation type="submission" date="2020-06" db="EMBL/GenBank/DDBJ databases">
        <title>Complete genome of Paenibacillus barcinonensis KACC11450.</title>
        <authorList>
            <person name="Kim M."/>
            <person name="Park Y.-J."/>
            <person name="Shin J.-H."/>
        </authorList>
    </citation>
    <scope>NUCLEOTIDE SEQUENCE [LARGE SCALE GENOMIC DNA]</scope>
    <source>
        <strain evidence="1 2">KACC11450</strain>
    </source>
</reference>
<proteinExistence type="predicted"/>
<dbReference type="Proteomes" id="UP000509327">
    <property type="component" value="Chromosome"/>
</dbReference>
<evidence type="ECO:0000313" key="1">
    <source>
        <dbReference type="EMBL" id="QKS56194.1"/>
    </source>
</evidence>
<organism evidence="1 2">
    <name type="scientific">Paenibacillus barcinonensis</name>
    <dbReference type="NCBI Taxonomy" id="198119"/>
    <lineage>
        <taxon>Bacteria</taxon>
        <taxon>Bacillati</taxon>
        <taxon>Bacillota</taxon>
        <taxon>Bacilli</taxon>
        <taxon>Bacillales</taxon>
        <taxon>Paenibacillaceae</taxon>
        <taxon>Paenibacillus</taxon>
    </lineage>
</organism>
<protein>
    <submittedName>
        <fullName evidence="1">Uncharacterized protein</fullName>
    </submittedName>
</protein>
<keyword evidence="2" id="KW-1185">Reference proteome</keyword>
<name>A0ABX6Q1X7_PAEBA</name>